<proteinExistence type="predicted"/>
<dbReference type="InterPro" id="IPR039447">
    <property type="entry name" value="UreH-like_TM_dom"/>
</dbReference>
<evidence type="ECO:0000313" key="4">
    <source>
        <dbReference type="Proteomes" id="UP000752012"/>
    </source>
</evidence>
<name>A0A969TU26_9BACI</name>
<dbReference type="Proteomes" id="UP000752012">
    <property type="component" value="Unassembled WGS sequence"/>
</dbReference>
<keyword evidence="4" id="KW-1185">Reference proteome</keyword>
<sequence>MFETVDGIVQIIRDPFMNAAESVQAFPLLYAFVLGIVGALAPCQLSGNITAMTLYGSNSVRKGISWMDTIQFLAGKAAAFSLLGLIVFFLGQEFQRQLPLFFEPFRWMIGPLLIVIGLFLSGLLPVTFRVPYRFEKKRKKGGGAFLLGFTFSLAFCPTMFILFFVLMMPAAVASPAGAVMPALFAAGTTLPFLLLVFVIWYLDLGGKAVKAGKRAGKWVQTSAGIMIILVGILDIITFWPL</sequence>
<gene>
    <name evidence="3" type="ORF">HCN83_03335</name>
</gene>
<comment type="caution">
    <text evidence="3">The sequence shown here is derived from an EMBL/GenBank/DDBJ whole genome shotgun (WGS) entry which is preliminary data.</text>
</comment>
<reference evidence="3 4" key="1">
    <citation type="submission" date="2020-03" db="EMBL/GenBank/DDBJ databases">
        <title>Assessment of the enzymatic potential of alkaline-tolerant lipase obtained from Bacillus luteus H11 (technogenic soil) for the bioremediation of saline soils contaminated with petroleum substances.</title>
        <authorList>
            <person name="Kalwasinska A."/>
        </authorList>
    </citation>
    <scope>NUCLEOTIDE SEQUENCE [LARGE SCALE GENOMIC DNA]</scope>
    <source>
        <strain evidence="3 4">H11</strain>
    </source>
</reference>
<dbReference type="RefSeq" id="WP_168004906.1">
    <property type="nucleotide sequence ID" value="NZ_JAATHJ010000003.1"/>
</dbReference>
<feature type="transmembrane region" description="Helical" evidence="1">
    <location>
        <begin position="111"/>
        <end position="132"/>
    </location>
</feature>
<feature type="transmembrane region" description="Helical" evidence="1">
    <location>
        <begin position="72"/>
        <end position="91"/>
    </location>
</feature>
<evidence type="ECO:0000256" key="1">
    <source>
        <dbReference type="SAM" id="Phobius"/>
    </source>
</evidence>
<protein>
    <submittedName>
        <fullName evidence="3">Sulfite exporter TauE/SafE family protein</fullName>
    </submittedName>
</protein>
<evidence type="ECO:0000259" key="2">
    <source>
        <dbReference type="Pfam" id="PF13386"/>
    </source>
</evidence>
<dbReference type="PANTHER" id="PTHR31272:SF4">
    <property type="entry name" value="CYTOCHROME C-TYPE BIOGENESIS PROTEIN HI_1454-RELATED"/>
    <property type="match status" value="1"/>
</dbReference>
<feature type="transmembrane region" description="Helical" evidence="1">
    <location>
        <begin position="144"/>
        <end position="166"/>
    </location>
</feature>
<dbReference type="Pfam" id="PF13386">
    <property type="entry name" value="DsbD_2"/>
    <property type="match status" value="1"/>
</dbReference>
<keyword evidence="1" id="KW-0812">Transmembrane</keyword>
<feature type="transmembrane region" description="Helical" evidence="1">
    <location>
        <begin position="28"/>
        <end position="51"/>
    </location>
</feature>
<evidence type="ECO:0000313" key="3">
    <source>
        <dbReference type="EMBL" id="NJP36622.1"/>
    </source>
</evidence>
<feature type="domain" description="Urease accessory protein UreH-like transmembrane" evidence="2">
    <location>
        <begin position="31"/>
        <end position="232"/>
    </location>
</feature>
<dbReference type="InterPro" id="IPR051790">
    <property type="entry name" value="Cytochrome_c-biogenesis_DsbD"/>
</dbReference>
<keyword evidence="1" id="KW-0472">Membrane</keyword>
<accession>A0A969TU26</accession>
<feature type="transmembrane region" description="Helical" evidence="1">
    <location>
        <begin position="178"/>
        <end position="202"/>
    </location>
</feature>
<keyword evidence="1" id="KW-1133">Transmembrane helix</keyword>
<organism evidence="3 4">
    <name type="scientific">Alkalicoccus luteus</name>
    <dbReference type="NCBI Taxonomy" id="1237094"/>
    <lineage>
        <taxon>Bacteria</taxon>
        <taxon>Bacillati</taxon>
        <taxon>Bacillota</taxon>
        <taxon>Bacilli</taxon>
        <taxon>Bacillales</taxon>
        <taxon>Bacillaceae</taxon>
        <taxon>Alkalicoccus</taxon>
    </lineage>
</organism>
<dbReference type="EMBL" id="JAATHJ010000003">
    <property type="protein sequence ID" value="NJP36622.1"/>
    <property type="molecule type" value="Genomic_DNA"/>
</dbReference>
<dbReference type="PANTHER" id="PTHR31272">
    <property type="entry name" value="CYTOCHROME C-TYPE BIOGENESIS PROTEIN HI_1454-RELATED"/>
    <property type="match status" value="1"/>
</dbReference>
<dbReference type="AlphaFoldDB" id="A0A969TU26"/>
<feature type="transmembrane region" description="Helical" evidence="1">
    <location>
        <begin position="223"/>
        <end position="240"/>
    </location>
</feature>